<name>A0A814RZ64_9BILA</name>
<keyword evidence="5" id="KW-1185">Reference proteome</keyword>
<proteinExistence type="predicted"/>
<keyword evidence="1" id="KW-0862">Zinc</keyword>
<dbReference type="GO" id="GO:0008270">
    <property type="term" value="F:zinc ion binding"/>
    <property type="evidence" value="ECO:0007669"/>
    <property type="project" value="UniProtKB-KW"/>
</dbReference>
<comment type="caution">
    <text evidence="4">The sequence shown here is derived from an EMBL/GenBank/DDBJ whole genome shotgun (WGS) entry which is preliminary data.</text>
</comment>
<evidence type="ECO:0000313" key="5">
    <source>
        <dbReference type="Proteomes" id="UP000663879"/>
    </source>
</evidence>
<evidence type="ECO:0000256" key="1">
    <source>
        <dbReference type="PROSITE-ProRule" id="PRU00325"/>
    </source>
</evidence>
<dbReference type="AlphaFoldDB" id="A0A814RZ64"/>
<evidence type="ECO:0000313" key="4">
    <source>
        <dbReference type="EMBL" id="CAF1140993.1"/>
    </source>
</evidence>
<feature type="domain" description="SWIM-type" evidence="3">
    <location>
        <begin position="159"/>
        <end position="188"/>
    </location>
</feature>
<feature type="region of interest" description="Disordered" evidence="2">
    <location>
        <begin position="57"/>
        <end position="79"/>
    </location>
</feature>
<reference evidence="4" key="1">
    <citation type="submission" date="2021-02" db="EMBL/GenBank/DDBJ databases">
        <authorList>
            <person name="Nowell W R."/>
        </authorList>
    </citation>
    <scope>NUCLEOTIDE SEQUENCE</scope>
    <source>
        <strain evidence="4">Ploen Becks lab</strain>
    </source>
</reference>
<sequence>MARYIGDFSNKSCTVLYYKVDLGQKNYSDKFIKYVFGLPDIDCPVVVQYLGEPEVYKPSSRGNSKNKNSVFQATKPSDQETQSIASLKFEFSEQNTNENNIDSNGSSNSTNSNSLESDNEQSNIIMSKKIRAKWLVENGMVILSKLGCFNVKDDNDEIYLVNLFPKPKCTCVIKEYCCHIMAVHMNIGYNVESKKKKPLTLTKLRAKAKNNKESGRKYRENYEIDVELSNKDIEENQVIDSMAQKVKNITVKTFDQNQIGNN</sequence>
<dbReference type="EMBL" id="CAJNOC010010549">
    <property type="protein sequence ID" value="CAF1140993.1"/>
    <property type="molecule type" value="Genomic_DNA"/>
</dbReference>
<organism evidence="4 5">
    <name type="scientific">Brachionus calyciflorus</name>
    <dbReference type="NCBI Taxonomy" id="104777"/>
    <lineage>
        <taxon>Eukaryota</taxon>
        <taxon>Metazoa</taxon>
        <taxon>Spiralia</taxon>
        <taxon>Gnathifera</taxon>
        <taxon>Rotifera</taxon>
        <taxon>Eurotatoria</taxon>
        <taxon>Monogononta</taxon>
        <taxon>Pseudotrocha</taxon>
        <taxon>Ploima</taxon>
        <taxon>Brachionidae</taxon>
        <taxon>Brachionus</taxon>
    </lineage>
</organism>
<evidence type="ECO:0000256" key="2">
    <source>
        <dbReference type="SAM" id="MobiDB-lite"/>
    </source>
</evidence>
<accession>A0A814RZ64</accession>
<feature type="compositionally biased region" description="Low complexity" evidence="2">
    <location>
        <begin position="97"/>
        <end position="116"/>
    </location>
</feature>
<dbReference type="InterPro" id="IPR007527">
    <property type="entry name" value="Znf_SWIM"/>
</dbReference>
<gene>
    <name evidence="4" type="ORF">OXX778_LOCUS22896</name>
</gene>
<protein>
    <recommendedName>
        <fullName evidence="3">SWIM-type domain-containing protein</fullName>
    </recommendedName>
</protein>
<feature type="region of interest" description="Disordered" evidence="2">
    <location>
        <begin position="97"/>
        <end position="120"/>
    </location>
</feature>
<dbReference type="Proteomes" id="UP000663879">
    <property type="component" value="Unassembled WGS sequence"/>
</dbReference>
<keyword evidence="1" id="KW-0863">Zinc-finger</keyword>
<feature type="compositionally biased region" description="Polar residues" evidence="2">
    <location>
        <begin position="60"/>
        <end position="79"/>
    </location>
</feature>
<evidence type="ECO:0000259" key="3">
    <source>
        <dbReference type="PROSITE" id="PS50966"/>
    </source>
</evidence>
<dbReference type="PROSITE" id="PS50966">
    <property type="entry name" value="ZF_SWIM"/>
    <property type="match status" value="1"/>
</dbReference>
<keyword evidence="1" id="KW-0479">Metal-binding</keyword>